<protein>
    <submittedName>
        <fullName evidence="1">Uncharacterized protein</fullName>
    </submittedName>
</protein>
<organism evidence="1">
    <name type="scientific">marine sediment metagenome</name>
    <dbReference type="NCBI Taxonomy" id="412755"/>
    <lineage>
        <taxon>unclassified sequences</taxon>
        <taxon>metagenomes</taxon>
        <taxon>ecological metagenomes</taxon>
    </lineage>
</organism>
<evidence type="ECO:0000313" key="1">
    <source>
        <dbReference type="EMBL" id="GAI72626.1"/>
    </source>
</evidence>
<feature type="non-terminal residue" evidence="1">
    <location>
        <position position="1"/>
    </location>
</feature>
<accession>X1S0D0</accession>
<name>X1S0D0_9ZZZZ</name>
<comment type="caution">
    <text evidence="1">The sequence shown here is derived from an EMBL/GenBank/DDBJ whole genome shotgun (WGS) entry which is preliminary data.</text>
</comment>
<reference evidence="1" key="1">
    <citation type="journal article" date="2014" name="Front. Microbiol.">
        <title>High frequency of phylogenetically diverse reductive dehalogenase-homologous genes in deep subseafloor sedimentary metagenomes.</title>
        <authorList>
            <person name="Kawai M."/>
            <person name="Futagami T."/>
            <person name="Toyoda A."/>
            <person name="Takaki Y."/>
            <person name="Nishi S."/>
            <person name="Hori S."/>
            <person name="Arai W."/>
            <person name="Tsubouchi T."/>
            <person name="Morono Y."/>
            <person name="Uchiyama I."/>
            <person name="Ito T."/>
            <person name="Fujiyama A."/>
            <person name="Inagaki F."/>
            <person name="Takami H."/>
        </authorList>
    </citation>
    <scope>NUCLEOTIDE SEQUENCE</scope>
    <source>
        <strain evidence="1">Expedition CK06-06</strain>
    </source>
</reference>
<sequence>ADGLILATDGEQTLYLIEPDPSKFKPIATADLLAIATGLADQKYGNQNWAPIALADGKLLIRDQNRLMCIKVAQ</sequence>
<dbReference type="EMBL" id="BARW01001267">
    <property type="protein sequence ID" value="GAI72626.1"/>
    <property type="molecule type" value="Genomic_DNA"/>
</dbReference>
<gene>
    <name evidence="1" type="ORF">S12H4_04210</name>
</gene>
<dbReference type="AlphaFoldDB" id="X1S0D0"/>
<proteinExistence type="predicted"/>